<keyword evidence="2" id="KW-1185">Reference proteome</keyword>
<organism evidence="1 2">
    <name type="scientific">Cerina litoralis</name>
    <dbReference type="NCBI Taxonomy" id="2874477"/>
    <lineage>
        <taxon>Bacteria</taxon>
        <taxon>Pseudomonadati</taxon>
        <taxon>Bacteroidota</taxon>
        <taxon>Flavobacteriia</taxon>
        <taxon>Flavobacteriales</taxon>
        <taxon>Flavobacteriaceae</taxon>
        <taxon>Cerina</taxon>
    </lineage>
</organism>
<dbReference type="AlphaFoldDB" id="A0AAE3ESF1"/>
<dbReference type="RefSeq" id="WP_317901362.1">
    <property type="nucleotide sequence ID" value="NZ_JAIRBC010000006.1"/>
</dbReference>
<protein>
    <submittedName>
        <fullName evidence="1">Uncharacterized protein</fullName>
    </submittedName>
</protein>
<dbReference type="Proteomes" id="UP001200642">
    <property type="component" value="Unassembled WGS sequence"/>
</dbReference>
<name>A0AAE3ESF1_9FLAO</name>
<comment type="caution">
    <text evidence="1">The sequence shown here is derived from an EMBL/GenBank/DDBJ whole genome shotgun (WGS) entry which is preliminary data.</text>
</comment>
<reference evidence="1" key="1">
    <citation type="submission" date="2023-02" db="EMBL/GenBank/DDBJ databases">
        <title>Genome of Flavobacteriaceae gen. nov. sp. strain F89.</title>
        <authorList>
            <person name="Wang Y."/>
        </authorList>
    </citation>
    <scope>NUCLEOTIDE SEQUENCE</scope>
    <source>
        <strain evidence="1">F89</strain>
    </source>
</reference>
<evidence type="ECO:0000313" key="2">
    <source>
        <dbReference type="Proteomes" id="UP001200642"/>
    </source>
</evidence>
<evidence type="ECO:0000313" key="1">
    <source>
        <dbReference type="EMBL" id="MCG2460220.1"/>
    </source>
</evidence>
<gene>
    <name evidence="1" type="ORF">K8352_05630</name>
</gene>
<accession>A0AAE3ESF1</accession>
<dbReference type="EMBL" id="JAIRBC010000006">
    <property type="protein sequence ID" value="MCG2460220.1"/>
    <property type="molecule type" value="Genomic_DNA"/>
</dbReference>
<proteinExistence type="predicted"/>
<sequence>MSKEMLRNVFFALVITIFIPTTDIAASTLITAPYRVANALKKMPIDGFIKINSGELPGAVIQALIKDFPTSTLRSAFKNSKSQFKLEMVLESGKVMIVYTDAYGNWLKL</sequence>